<accession>A0ABS0CZT5</accession>
<dbReference type="EMBL" id="JADLQX010000037">
    <property type="protein sequence ID" value="MBF6302104.1"/>
    <property type="molecule type" value="Genomic_DNA"/>
</dbReference>
<dbReference type="InterPro" id="IPR045851">
    <property type="entry name" value="AMP-bd_C_sf"/>
</dbReference>
<evidence type="ECO:0008006" key="3">
    <source>
        <dbReference type="Google" id="ProtNLM"/>
    </source>
</evidence>
<name>A0ABS0CZT5_9NOCA</name>
<protein>
    <recommendedName>
        <fullName evidence="3">AMP-binding enzyme C-terminal domain-containing protein</fullName>
    </recommendedName>
</protein>
<gene>
    <name evidence="1" type="ORF">IU459_31860</name>
</gene>
<sequence>MVVDGPPHPNPNRASEGLKLRILSLDASTAPVVQRADRHDRQDLTGDELRAFAGQRLARYKIPRTFTYTEHALRDDAGKVRRQALLDRPSRPDR</sequence>
<reference evidence="1 2" key="1">
    <citation type="submission" date="2020-10" db="EMBL/GenBank/DDBJ databases">
        <title>Identification of Nocardia species via Next-generation sequencing and recognition of intraspecies genetic diversity.</title>
        <authorList>
            <person name="Li P."/>
            <person name="Li P."/>
            <person name="Lu B."/>
        </authorList>
    </citation>
    <scope>NUCLEOTIDE SEQUENCE [LARGE SCALE GENOMIC DNA]</scope>
    <source>
        <strain evidence="1 2">BJ06-0157</strain>
    </source>
</reference>
<proteinExistence type="predicted"/>
<evidence type="ECO:0000313" key="2">
    <source>
        <dbReference type="Proteomes" id="UP000702209"/>
    </source>
</evidence>
<dbReference type="SUPFAM" id="SSF56801">
    <property type="entry name" value="Acetyl-CoA synthetase-like"/>
    <property type="match status" value="1"/>
</dbReference>
<dbReference type="Proteomes" id="UP000702209">
    <property type="component" value="Unassembled WGS sequence"/>
</dbReference>
<dbReference type="RefSeq" id="WP_195133298.1">
    <property type="nucleotide sequence ID" value="NZ_JADLQX010000037.1"/>
</dbReference>
<evidence type="ECO:0000313" key="1">
    <source>
        <dbReference type="EMBL" id="MBF6302104.1"/>
    </source>
</evidence>
<organism evidence="1 2">
    <name type="scientific">Nocardia amamiensis</name>
    <dbReference type="NCBI Taxonomy" id="404578"/>
    <lineage>
        <taxon>Bacteria</taxon>
        <taxon>Bacillati</taxon>
        <taxon>Actinomycetota</taxon>
        <taxon>Actinomycetes</taxon>
        <taxon>Mycobacteriales</taxon>
        <taxon>Nocardiaceae</taxon>
        <taxon>Nocardia</taxon>
    </lineage>
</organism>
<keyword evidence="2" id="KW-1185">Reference proteome</keyword>
<comment type="caution">
    <text evidence="1">The sequence shown here is derived from an EMBL/GenBank/DDBJ whole genome shotgun (WGS) entry which is preliminary data.</text>
</comment>
<dbReference type="Gene3D" id="3.30.300.30">
    <property type="match status" value="1"/>
</dbReference>